<evidence type="ECO:0000313" key="2">
    <source>
        <dbReference type="Proteomes" id="UP000038045"/>
    </source>
</evidence>
<keyword evidence="2" id="KW-1185">Reference proteome</keyword>
<dbReference type="GO" id="GO:0006508">
    <property type="term" value="P:proteolysis"/>
    <property type="evidence" value="ECO:0007669"/>
    <property type="project" value="InterPro"/>
</dbReference>
<dbReference type="InterPro" id="IPR001506">
    <property type="entry name" value="Peptidase_M12A"/>
</dbReference>
<dbReference type="AlphaFoldDB" id="A0A0N4ZLH3"/>
<accession>A0A0N4ZLH3</accession>
<dbReference type="Pfam" id="PF01400">
    <property type="entry name" value="Astacin"/>
    <property type="match status" value="1"/>
</dbReference>
<feature type="domain" description="Peptidase M12A" evidence="1">
    <location>
        <begin position="148"/>
        <end position="229"/>
    </location>
</feature>
<name>A0A0N4ZLH3_PARTI</name>
<sequence>ELNTYTQWKNQYVNVPYFFSGITLCRGYRQSNVRIELGFKYGRASYPYSVFFKNYTDKYGVFMFNTNVEQKFYPKLELTFSHCCGFIRCQRNSYKAKCSLRVPSLNCTRFPYIVERKCELGEIELSYEGNCKLLNSTKKLYKKYTINKWNVNISYFIFNNFTNITETTRNIQTVLTEIENNTCIKFFKKNKTIDKNEIHFLKSNKCESEIIGMKSENKSQYIYLTDECSYSMRKIRSL</sequence>
<reference evidence="3" key="1">
    <citation type="submission" date="2017-02" db="UniProtKB">
        <authorList>
            <consortium name="WormBaseParasite"/>
        </authorList>
    </citation>
    <scope>IDENTIFICATION</scope>
</reference>
<dbReference type="GO" id="GO:0004222">
    <property type="term" value="F:metalloendopeptidase activity"/>
    <property type="evidence" value="ECO:0007669"/>
    <property type="project" value="InterPro"/>
</dbReference>
<dbReference type="Gene3D" id="3.40.390.10">
    <property type="entry name" value="Collagenase (Catalytic Domain)"/>
    <property type="match status" value="1"/>
</dbReference>
<protein>
    <submittedName>
        <fullName evidence="3">Astacin domain-containing protein</fullName>
    </submittedName>
</protein>
<dbReference type="InterPro" id="IPR024079">
    <property type="entry name" value="MetalloPept_cat_dom_sf"/>
</dbReference>
<evidence type="ECO:0000259" key="1">
    <source>
        <dbReference type="Pfam" id="PF01400"/>
    </source>
</evidence>
<evidence type="ECO:0000313" key="3">
    <source>
        <dbReference type="WBParaSite" id="PTRK_0000916200.1"/>
    </source>
</evidence>
<proteinExistence type="predicted"/>
<organism evidence="2 3">
    <name type="scientific">Parastrongyloides trichosuri</name>
    <name type="common">Possum-specific nematode worm</name>
    <dbReference type="NCBI Taxonomy" id="131310"/>
    <lineage>
        <taxon>Eukaryota</taxon>
        <taxon>Metazoa</taxon>
        <taxon>Ecdysozoa</taxon>
        <taxon>Nematoda</taxon>
        <taxon>Chromadorea</taxon>
        <taxon>Rhabditida</taxon>
        <taxon>Tylenchina</taxon>
        <taxon>Panagrolaimomorpha</taxon>
        <taxon>Strongyloidoidea</taxon>
        <taxon>Strongyloididae</taxon>
        <taxon>Parastrongyloides</taxon>
    </lineage>
</organism>
<dbReference type="Proteomes" id="UP000038045">
    <property type="component" value="Unplaced"/>
</dbReference>
<dbReference type="WBParaSite" id="PTRK_0000916200.1">
    <property type="protein sequence ID" value="PTRK_0000916200.1"/>
    <property type="gene ID" value="PTRK_0000916200"/>
</dbReference>